<gene>
    <name evidence="1" type="ORF">D3Y57_16240</name>
</gene>
<dbReference type="KEGG" id="spha:D3Y57_16240"/>
<accession>A0A494TCL1</accession>
<dbReference type="OrthoDB" id="7597031at2"/>
<evidence type="ECO:0000313" key="2">
    <source>
        <dbReference type="Proteomes" id="UP000276254"/>
    </source>
</evidence>
<dbReference type="Pfam" id="PF11739">
    <property type="entry name" value="YdbH-like"/>
    <property type="match status" value="1"/>
</dbReference>
<proteinExistence type="predicted"/>
<keyword evidence="2" id="KW-1185">Reference proteome</keyword>
<organism evidence="1 2">
    <name type="scientific">Sphingomonas paeninsulae</name>
    <dbReference type="NCBI Taxonomy" id="2319844"/>
    <lineage>
        <taxon>Bacteria</taxon>
        <taxon>Pseudomonadati</taxon>
        <taxon>Pseudomonadota</taxon>
        <taxon>Alphaproteobacteria</taxon>
        <taxon>Sphingomonadales</taxon>
        <taxon>Sphingomonadaceae</taxon>
        <taxon>Sphingomonas</taxon>
    </lineage>
</organism>
<dbReference type="RefSeq" id="WP_121154256.1">
    <property type="nucleotide sequence ID" value="NZ_CP032829.1"/>
</dbReference>
<protein>
    <submittedName>
        <fullName evidence="1">Uncharacterized protein</fullName>
    </submittedName>
</protein>
<reference evidence="1 2" key="1">
    <citation type="submission" date="2018-09" db="EMBL/GenBank/DDBJ databases">
        <title>Sphingomonas peninsula sp. nov., isolated from fildes peninsula, Antarctic soil.</title>
        <authorList>
            <person name="Yingchao G."/>
        </authorList>
    </citation>
    <scope>NUCLEOTIDE SEQUENCE [LARGE SCALE GENOMIC DNA]</scope>
    <source>
        <strain evidence="1 2">YZ-8</strain>
    </source>
</reference>
<dbReference type="EMBL" id="CP032829">
    <property type="protein sequence ID" value="AYJ87197.1"/>
    <property type="molecule type" value="Genomic_DNA"/>
</dbReference>
<sequence>MRGVTRRRVAVVGTVTVVLAGIGVWNERRTLADGAIASELARRGVRATYRVADIGFRWERLENIVIGDPRHPDLTADWAEVRVAATLGGLSATEIRAGGVNLRGRLVGGKVKFGDIDKLIPASSGIPFTLPDITVDLADARIALATDYGNVGARLDGQGNLSNGFKGKLAAIAPTLVLSGCRANRATLYVDISISARKPTVTGPLRANAIDCGAAHFRKPALALNVALSEALDHWRGTSTVGLKTLSLGSQIFRDFTGWGAFEGSPRATNGSAQVMIASSTTPFATLAGMSVDAKFGVRGSDLDGRGTVKAMQVVLDRRYVAQLKSVRANGTPVGPLLKKLSDAASSAIQNLAVSVDVGGQVRGSQMSGIVTAANITTLRGMKLVVGGGQGVRFGAQGLFADTQAKLSGGGFPTIAASFRRGANGVTSGVARIEPYAANDARLTVTPVQFTVGGDGRARVLTTATLDGPLGNGRVIGLQIPLVLALSGGNIALNPGCTPAAFRSLSMSGLHLDPNSLKLCANNGGLFSLKNGRINGGATIISPRLTGRLGNSPIVLGAGQANVALSDNRFTMGNLGVKLGAADHLTTLEIGALNGAFVSEGGTGKFENLSGKIANVPLLIDSGVGNWTLNNGVLTLGGRAGVSDEAKSVRFNTLVAEDVKLRLASGKIAMTGMLREVSTNADVSAVAITHDLGNGRGHATLDVAGLNFGKTLQPEKLTPLTLGVVANVAGSVSGKGQIDWSSAGVTSTGRFETKGLDFAAAFGPVAGLSGEIVFTDLLGLVTAPGQTVSIATINPGIPVPDGRVTYHLAAGQRIIVEGGRWPFAGGSLILDPTTLDMGVSRERRLTFRVDGLDAAKFIQQLEFENLSATGIFDGAMPMIFDDQGGRIVGGKIAARSGGGTLSYVGDVSNAKMNVFAKLAFDALKAIRYNNLVIEMDGALDGEIVSKVSFRGVNEAPRNEKRGYFARQFSNLPFIFNIAIRAPFRGLLATARTFQDPSSLLRGLPIPGATVPDSIVTPVKPIQPSESEKRP</sequence>
<name>A0A494TCL1_SPHPE</name>
<dbReference type="AlphaFoldDB" id="A0A494TCL1"/>
<dbReference type="Proteomes" id="UP000276254">
    <property type="component" value="Chromosome"/>
</dbReference>
<dbReference type="InterPro" id="IPR021730">
    <property type="entry name" value="YdbH"/>
</dbReference>
<evidence type="ECO:0000313" key="1">
    <source>
        <dbReference type="EMBL" id="AYJ87197.1"/>
    </source>
</evidence>